<dbReference type="Gene3D" id="3.40.80.10">
    <property type="entry name" value="Peptidoglycan recognition protein-like"/>
    <property type="match status" value="1"/>
</dbReference>
<keyword evidence="2" id="KW-0399">Innate immunity</keyword>
<dbReference type="PANTHER" id="PTHR11022">
    <property type="entry name" value="PEPTIDOGLYCAN RECOGNITION PROTEIN"/>
    <property type="match status" value="1"/>
</dbReference>
<evidence type="ECO:0000259" key="4">
    <source>
        <dbReference type="SMART" id="SM00701"/>
    </source>
</evidence>
<dbReference type="AlphaFoldDB" id="A0A5H2X4K0"/>
<sequence length="228" mass="26933">MWRVLQLALVPFRTIHANQDNIFFWLIILDTVLSWSRELLPLLYNLLKRTREKSEEEGEAMASDDEEMDTVLEMETREKWYADPPSSTKPLIGQAKYLFCAMQTECEPCKDKQHCGSLMREMQYEHAKYEKLPDIKYNFLIGGDGRVYEGRGWNVRPTLPQRYSDLSDQSYYIGFIGDLTEEPSEIMLESRDLLMTHMLNSHKLNSKFLHFMLTRLDLKFVMRPKDDT</sequence>
<keyword evidence="3" id="KW-0391">Immunity</keyword>
<dbReference type="SMART" id="SM00701">
    <property type="entry name" value="PGRP"/>
    <property type="match status" value="1"/>
</dbReference>
<dbReference type="InterPro" id="IPR006619">
    <property type="entry name" value="PGRP_domain_met/bac"/>
</dbReference>
<reference evidence="5" key="1">
    <citation type="submission" date="2019-05" db="EMBL/GenBank/DDBJ databases">
        <title>A large number of peptidoglycan recognition protein genes expressed in the bacteriome of the green rice leafhopper Nephotettix cincticeps (Hemiptera, Cicadellidae).</title>
        <authorList>
            <person name="Tomizawa M."/>
            <person name="Nakamura Y."/>
            <person name="Suetsugu Y."/>
            <person name="Noda H."/>
        </authorList>
    </citation>
    <scope>NUCLEOTIDE SEQUENCE</scope>
</reference>
<name>A0A5H2X4K0_NEPCI</name>
<evidence type="ECO:0000256" key="2">
    <source>
        <dbReference type="ARBA" id="ARBA00022588"/>
    </source>
</evidence>
<dbReference type="GO" id="GO:0008745">
    <property type="term" value="F:N-acetylmuramoyl-L-alanine amidase activity"/>
    <property type="evidence" value="ECO:0007669"/>
    <property type="project" value="InterPro"/>
</dbReference>
<evidence type="ECO:0000256" key="1">
    <source>
        <dbReference type="ARBA" id="ARBA00007553"/>
    </source>
</evidence>
<evidence type="ECO:0000313" key="5">
    <source>
        <dbReference type="EMBL" id="BBK26509.1"/>
    </source>
</evidence>
<dbReference type="GO" id="GO:0009253">
    <property type="term" value="P:peptidoglycan catabolic process"/>
    <property type="evidence" value="ECO:0007669"/>
    <property type="project" value="InterPro"/>
</dbReference>
<dbReference type="Pfam" id="PF01510">
    <property type="entry name" value="Amidase_2"/>
    <property type="match status" value="1"/>
</dbReference>
<comment type="similarity">
    <text evidence="1">Belongs to the N-acetylmuramoyl-L-alanine amidase 2 family.</text>
</comment>
<organism evidence="5">
    <name type="scientific">Nephotettix cincticeps</name>
    <name type="common">Green rice leafhopper</name>
    <name type="synonym">Selenocephalus cincticeps</name>
    <dbReference type="NCBI Taxonomy" id="94400"/>
    <lineage>
        <taxon>Eukaryota</taxon>
        <taxon>Metazoa</taxon>
        <taxon>Ecdysozoa</taxon>
        <taxon>Arthropoda</taxon>
        <taxon>Hexapoda</taxon>
        <taxon>Insecta</taxon>
        <taxon>Pterygota</taxon>
        <taxon>Neoptera</taxon>
        <taxon>Paraneoptera</taxon>
        <taxon>Hemiptera</taxon>
        <taxon>Auchenorrhyncha</taxon>
        <taxon>Membracoidea</taxon>
        <taxon>Cicadellidae</taxon>
        <taxon>Deltocephalinae</taxon>
        <taxon>Chiasmini</taxon>
        <taxon>Nephotettix</taxon>
    </lineage>
</organism>
<dbReference type="CDD" id="cd06583">
    <property type="entry name" value="PGRP"/>
    <property type="match status" value="1"/>
</dbReference>
<gene>
    <name evidence="5" type="primary">PGRP10</name>
</gene>
<dbReference type="PANTHER" id="PTHR11022:SF74">
    <property type="entry name" value="PEPTIDOGLYCAN-RECOGNITION PROTEIN SA"/>
    <property type="match status" value="1"/>
</dbReference>
<proteinExistence type="evidence at transcript level"/>
<dbReference type="GO" id="GO:0045087">
    <property type="term" value="P:innate immune response"/>
    <property type="evidence" value="ECO:0007669"/>
    <property type="project" value="UniProtKB-KW"/>
</dbReference>
<dbReference type="InterPro" id="IPR036505">
    <property type="entry name" value="Amidase/PGRP_sf"/>
</dbReference>
<dbReference type="EMBL" id="LC484303">
    <property type="protein sequence ID" value="BBK26509.1"/>
    <property type="molecule type" value="mRNA"/>
</dbReference>
<dbReference type="InterPro" id="IPR015510">
    <property type="entry name" value="PGRP"/>
</dbReference>
<accession>A0A5H2X4K0</accession>
<feature type="domain" description="Peptidoglycan recognition protein family" evidence="4">
    <location>
        <begin position="72"/>
        <end position="217"/>
    </location>
</feature>
<dbReference type="GO" id="GO:0008270">
    <property type="term" value="F:zinc ion binding"/>
    <property type="evidence" value="ECO:0007669"/>
    <property type="project" value="InterPro"/>
</dbReference>
<protein>
    <submittedName>
        <fullName evidence="5">Peptidoglycan recognition protein 10</fullName>
    </submittedName>
</protein>
<dbReference type="InterPro" id="IPR002502">
    <property type="entry name" value="Amidase_domain"/>
</dbReference>
<dbReference type="SUPFAM" id="SSF55846">
    <property type="entry name" value="N-acetylmuramoyl-L-alanine amidase-like"/>
    <property type="match status" value="1"/>
</dbReference>
<evidence type="ECO:0000256" key="3">
    <source>
        <dbReference type="ARBA" id="ARBA00022859"/>
    </source>
</evidence>